<evidence type="ECO:0000256" key="1">
    <source>
        <dbReference type="ARBA" id="ARBA00022630"/>
    </source>
</evidence>
<dbReference type="PANTHER" id="PTHR43098">
    <property type="entry name" value="L-ORNITHINE N(5)-MONOOXYGENASE-RELATED"/>
    <property type="match status" value="1"/>
</dbReference>
<dbReference type="RefSeq" id="WP_216959448.1">
    <property type="nucleotide sequence ID" value="NZ_JAHOPB010000001.1"/>
</dbReference>
<evidence type="ECO:0000256" key="2">
    <source>
        <dbReference type="ARBA" id="ARBA00022827"/>
    </source>
</evidence>
<gene>
    <name evidence="5" type="ORF">KQ910_10780</name>
</gene>
<accession>A0ABS6IJT5</accession>
<dbReference type="PANTHER" id="PTHR43098:SF5">
    <property type="entry name" value="DUAL-FUNCTIONAL MONOOXYGENASE_METHYLTRANSFERASE PSOF"/>
    <property type="match status" value="1"/>
</dbReference>
<name>A0ABS6IJT5_9HYPH</name>
<protein>
    <submittedName>
        <fullName evidence="5">NAD(P)/FAD-dependent oxidoreductase</fullName>
    </submittedName>
</protein>
<evidence type="ECO:0000256" key="3">
    <source>
        <dbReference type="ARBA" id="ARBA00022857"/>
    </source>
</evidence>
<evidence type="ECO:0000256" key="4">
    <source>
        <dbReference type="ARBA" id="ARBA00023002"/>
    </source>
</evidence>
<reference evidence="5 6" key="1">
    <citation type="submission" date="2021-06" db="EMBL/GenBank/DDBJ databases">
        <authorList>
            <person name="Lee D.H."/>
        </authorList>
    </citation>
    <scope>NUCLEOTIDE SEQUENCE [LARGE SCALE GENOMIC DNA]</scope>
    <source>
        <strain evidence="5 6">MMS21-HV4-11</strain>
    </source>
</reference>
<evidence type="ECO:0000313" key="5">
    <source>
        <dbReference type="EMBL" id="MBU8874250.1"/>
    </source>
</evidence>
<proteinExistence type="predicted"/>
<dbReference type="EMBL" id="JAHOPB010000001">
    <property type="protein sequence ID" value="MBU8874250.1"/>
    <property type="molecule type" value="Genomic_DNA"/>
</dbReference>
<keyword evidence="2" id="KW-0274">FAD</keyword>
<keyword evidence="4" id="KW-0560">Oxidoreductase</keyword>
<sequence>MSIAAEAVRTRETPDTVERWDAIVIGAGLSGMYQLLKLRQMGFKARVYEAGGGVGGTWYWNRYPGARFDSESWTYGFSFSPEVLKEWDWKEHFSGQPENLRYCEFLADKFDLRRDITFNTRVKAAHWDEAANEWEVTFETGGRARARFLITAIGPLSSPTMPTIPGIEDFKGESWHTGLWPHHPVSFAGKRVAVIGTGASGVQAITEIAKTVGHLTVFQRTPNWCTPLRNSKIEPETMADIRSRYDEIFAQCRENWGCFVHTADPRHSTDVTPEEREAFFEKLYNTPGFAFWQGNFRDVLMDQAANDALTAFVIKKIRARVNDPKIADKLIPRNHGYGTRRVPLESGYFEVYNQPNVKLVDIRETPIERVTEKGLRVGGEDYEFDMIIYATGFDAITGAFDRIDFQGRGGEKLRAKWADGPHTYLGLNVAGFPNMLTLVGPHNAATFCNLPRCIEQNVEFVSDLLGYMRDKGLTRIEATPEAETAWTAHVYDTGSRLLLTKVDSWMTGVNKNVPGRLNRTFMAYAGGAPKYRQKCEEIAANGYEGFKLSS</sequence>
<organism evidence="5 6">
    <name type="scientific">Reyranella humidisoli</name>
    <dbReference type="NCBI Taxonomy" id="2849149"/>
    <lineage>
        <taxon>Bacteria</taxon>
        <taxon>Pseudomonadati</taxon>
        <taxon>Pseudomonadota</taxon>
        <taxon>Alphaproteobacteria</taxon>
        <taxon>Hyphomicrobiales</taxon>
        <taxon>Reyranellaceae</taxon>
        <taxon>Reyranella</taxon>
    </lineage>
</organism>
<comment type="caution">
    <text evidence="5">The sequence shown here is derived from an EMBL/GenBank/DDBJ whole genome shotgun (WGS) entry which is preliminary data.</text>
</comment>
<keyword evidence="6" id="KW-1185">Reference proteome</keyword>
<dbReference type="Proteomes" id="UP000727907">
    <property type="component" value="Unassembled WGS sequence"/>
</dbReference>
<keyword evidence="3" id="KW-0521">NADP</keyword>
<dbReference type="Pfam" id="PF13738">
    <property type="entry name" value="Pyr_redox_3"/>
    <property type="match status" value="1"/>
</dbReference>
<dbReference type="InterPro" id="IPR050775">
    <property type="entry name" value="FAD-binding_Monooxygenases"/>
</dbReference>
<keyword evidence="1" id="KW-0285">Flavoprotein</keyword>
<evidence type="ECO:0000313" key="6">
    <source>
        <dbReference type="Proteomes" id="UP000727907"/>
    </source>
</evidence>